<gene>
    <name evidence="1" type="ORF">CW362_21990</name>
</gene>
<dbReference type="Proteomes" id="UP000236178">
    <property type="component" value="Unassembled WGS sequence"/>
</dbReference>
<dbReference type="AlphaFoldDB" id="A0A2I0SM03"/>
<accession>A0A2I0SM03</accession>
<dbReference type="OrthoDB" id="5193079at2"/>
<keyword evidence="2" id="KW-1185">Reference proteome</keyword>
<dbReference type="RefSeq" id="WP_103551232.1">
    <property type="nucleotide sequence ID" value="NZ_KZ626881.1"/>
</dbReference>
<reference evidence="1 2" key="1">
    <citation type="submission" date="2017-12" db="EMBL/GenBank/DDBJ databases">
        <title>Streptomyces populusis sp. nov., a novel endophytic actinobacterium isolated from stems of Populus adenopoda Maxim.</title>
        <authorList>
            <person name="Wang Z."/>
        </authorList>
    </citation>
    <scope>NUCLEOTIDE SEQUENCE [LARGE SCALE GENOMIC DNA]</scope>
    <source>
        <strain evidence="1 2">A249</strain>
    </source>
</reference>
<organism evidence="1 2">
    <name type="scientific">Streptomyces populi</name>
    <dbReference type="NCBI Taxonomy" id="2058924"/>
    <lineage>
        <taxon>Bacteria</taxon>
        <taxon>Bacillati</taxon>
        <taxon>Actinomycetota</taxon>
        <taxon>Actinomycetes</taxon>
        <taxon>Kitasatosporales</taxon>
        <taxon>Streptomycetaceae</taxon>
        <taxon>Streptomyces</taxon>
    </lineage>
</organism>
<evidence type="ECO:0000313" key="2">
    <source>
        <dbReference type="Proteomes" id="UP000236178"/>
    </source>
</evidence>
<proteinExistence type="predicted"/>
<name>A0A2I0SM03_9ACTN</name>
<protein>
    <submittedName>
        <fullName evidence="1">Uncharacterized protein</fullName>
    </submittedName>
</protein>
<dbReference type="EMBL" id="PJOS01000042">
    <property type="protein sequence ID" value="PKT70944.1"/>
    <property type="molecule type" value="Genomic_DNA"/>
</dbReference>
<sequence>MVQVIENRTALTVRLLSKDTHHRLAGWDQAVVHVLEAREVPGFADLLSRHVGQRLELAVRTELLTDAEPGDTIRLRARVTGPGQVAAENRPAPEDFVVQHG</sequence>
<comment type="caution">
    <text evidence="1">The sequence shown here is derived from an EMBL/GenBank/DDBJ whole genome shotgun (WGS) entry which is preliminary data.</text>
</comment>
<evidence type="ECO:0000313" key="1">
    <source>
        <dbReference type="EMBL" id="PKT70944.1"/>
    </source>
</evidence>